<organism evidence="2 3">
    <name type="scientific">Phaeodactylum tricornutum (strain CCAP 1055/1)</name>
    <dbReference type="NCBI Taxonomy" id="556484"/>
    <lineage>
        <taxon>Eukaryota</taxon>
        <taxon>Sar</taxon>
        <taxon>Stramenopiles</taxon>
        <taxon>Ochrophyta</taxon>
        <taxon>Bacillariophyta</taxon>
        <taxon>Bacillariophyceae</taxon>
        <taxon>Bacillariophycidae</taxon>
        <taxon>Naviculales</taxon>
        <taxon>Phaeodactylaceae</taxon>
        <taxon>Phaeodactylum</taxon>
    </lineage>
</organism>
<feature type="region of interest" description="Disordered" evidence="1">
    <location>
        <begin position="91"/>
        <end position="112"/>
    </location>
</feature>
<evidence type="ECO:0000256" key="1">
    <source>
        <dbReference type="SAM" id="MobiDB-lite"/>
    </source>
</evidence>
<dbReference type="InParanoid" id="B7FSK6"/>
<dbReference type="Proteomes" id="UP000000759">
    <property type="component" value="Chromosome 2"/>
</dbReference>
<evidence type="ECO:0000313" key="3">
    <source>
        <dbReference type="Proteomes" id="UP000000759"/>
    </source>
</evidence>
<dbReference type="KEGG" id="pti:PHATRDRAFT_43542"/>
<proteinExistence type="predicted"/>
<dbReference type="AlphaFoldDB" id="B7FSK6"/>
<sequence>SNLNVPYQQQRFTCSKKAPEGNRRSCVVPLPANETRDIVKAHSKPVSLTLPHRNQLVWWQTKKLTHFREKHCCKAYDGLCVVDRSCYGSHGSRTEKEKVGRGLPGPASPAASNVRSADLRVRPQRPGCGALCRVRRRQRSDAGTTRWIRSSPKRQSGVSICSSYSTQWSQRRPNYSRAGPGWSSECHCHSRRIRAWLNLYCRVCTGRRDVSSRQDQRSSSLLRTDSKYQYRRRRDLRLRSETL</sequence>
<dbReference type="PaxDb" id="2850-Phatr43542"/>
<accession>B7FSK6</accession>
<dbReference type="HOGENOM" id="CLU_1145153_0_0_1"/>
<gene>
    <name evidence="2" type="ORF">PHATRDRAFT_43542</name>
</gene>
<dbReference type="GeneID" id="7197217"/>
<dbReference type="RefSeq" id="XP_002177681.1">
    <property type="nucleotide sequence ID" value="XM_002177645.1"/>
</dbReference>
<evidence type="ECO:0000313" key="2">
    <source>
        <dbReference type="EMBL" id="EEC50495.1"/>
    </source>
</evidence>
<reference evidence="2 3" key="1">
    <citation type="journal article" date="2008" name="Nature">
        <title>The Phaeodactylum genome reveals the evolutionary history of diatom genomes.</title>
        <authorList>
            <person name="Bowler C."/>
            <person name="Allen A.E."/>
            <person name="Badger J.H."/>
            <person name="Grimwood J."/>
            <person name="Jabbari K."/>
            <person name="Kuo A."/>
            <person name="Maheswari U."/>
            <person name="Martens C."/>
            <person name="Maumus F."/>
            <person name="Otillar R.P."/>
            <person name="Rayko E."/>
            <person name="Salamov A."/>
            <person name="Vandepoele K."/>
            <person name="Beszteri B."/>
            <person name="Gruber A."/>
            <person name="Heijde M."/>
            <person name="Katinka M."/>
            <person name="Mock T."/>
            <person name="Valentin K."/>
            <person name="Verret F."/>
            <person name="Berges J.A."/>
            <person name="Brownlee C."/>
            <person name="Cadoret J.P."/>
            <person name="Chiovitti A."/>
            <person name="Choi C.J."/>
            <person name="Coesel S."/>
            <person name="De Martino A."/>
            <person name="Detter J.C."/>
            <person name="Durkin C."/>
            <person name="Falciatore A."/>
            <person name="Fournet J."/>
            <person name="Haruta M."/>
            <person name="Huysman M.J."/>
            <person name="Jenkins B.D."/>
            <person name="Jiroutova K."/>
            <person name="Jorgensen R.E."/>
            <person name="Joubert Y."/>
            <person name="Kaplan A."/>
            <person name="Kroger N."/>
            <person name="Kroth P.G."/>
            <person name="La Roche J."/>
            <person name="Lindquist E."/>
            <person name="Lommer M."/>
            <person name="Martin-Jezequel V."/>
            <person name="Lopez P.J."/>
            <person name="Lucas S."/>
            <person name="Mangogna M."/>
            <person name="McGinnis K."/>
            <person name="Medlin L.K."/>
            <person name="Montsant A."/>
            <person name="Oudot-Le Secq M.P."/>
            <person name="Napoli C."/>
            <person name="Obornik M."/>
            <person name="Parker M.S."/>
            <person name="Petit J.L."/>
            <person name="Porcel B.M."/>
            <person name="Poulsen N."/>
            <person name="Robison M."/>
            <person name="Rychlewski L."/>
            <person name="Rynearson T.A."/>
            <person name="Schmutz J."/>
            <person name="Shapiro H."/>
            <person name="Siaut M."/>
            <person name="Stanley M."/>
            <person name="Sussman M.R."/>
            <person name="Taylor A.R."/>
            <person name="Vardi A."/>
            <person name="von Dassow P."/>
            <person name="Vyverman W."/>
            <person name="Willis A."/>
            <person name="Wyrwicz L.S."/>
            <person name="Rokhsar D.S."/>
            <person name="Weissenbach J."/>
            <person name="Armbrust E.V."/>
            <person name="Green B.R."/>
            <person name="Van de Peer Y."/>
            <person name="Grigoriev I.V."/>
        </authorList>
    </citation>
    <scope>NUCLEOTIDE SEQUENCE [LARGE SCALE GENOMIC DNA]</scope>
    <source>
        <strain evidence="2 3">CCAP 1055/1</strain>
    </source>
</reference>
<feature type="non-terminal residue" evidence="2">
    <location>
        <position position="243"/>
    </location>
</feature>
<keyword evidence="3" id="KW-1185">Reference proteome</keyword>
<reference evidence="3" key="2">
    <citation type="submission" date="2008-08" db="EMBL/GenBank/DDBJ databases">
        <authorList>
            <consortium name="Diatom Consortium"/>
            <person name="Grigoriev I."/>
            <person name="Grimwood J."/>
            <person name="Kuo A."/>
            <person name="Otillar R.P."/>
            <person name="Salamov A."/>
            <person name="Detter J.C."/>
            <person name="Lindquist E."/>
            <person name="Shapiro H."/>
            <person name="Lucas S."/>
            <person name="Glavina del Rio T."/>
            <person name="Pitluck S."/>
            <person name="Rokhsar D."/>
            <person name="Bowler C."/>
        </authorList>
    </citation>
    <scope>GENOME REANNOTATION</scope>
    <source>
        <strain evidence="3">CCAP 1055/1</strain>
    </source>
</reference>
<protein>
    <submittedName>
        <fullName evidence="2">Uncharacterized protein</fullName>
    </submittedName>
</protein>
<dbReference type="EMBL" id="CM000606">
    <property type="protein sequence ID" value="EEC50495.1"/>
    <property type="molecule type" value="Genomic_DNA"/>
</dbReference>
<feature type="non-terminal residue" evidence="2">
    <location>
        <position position="1"/>
    </location>
</feature>
<name>B7FSK6_PHATC</name>